<proteinExistence type="predicted"/>
<name>A0A1H2TV24_9FIRM</name>
<accession>A0A1H2TV24</accession>
<evidence type="ECO:0000313" key="2">
    <source>
        <dbReference type="EMBL" id="SDW47620.1"/>
    </source>
</evidence>
<evidence type="ECO:0000313" key="3">
    <source>
        <dbReference type="Proteomes" id="UP000182429"/>
    </source>
</evidence>
<dbReference type="RefSeq" id="WP_074686386.1">
    <property type="nucleotide sequence ID" value="NZ_FNNF01000016.1"/>
</dbReference>
<dbReference type="Pfam" id="PF20456">
    <property type="entry name" value="DUF6709"/>
    <property type="match status" value="1"/>
</dbReference>
<dbReference type="InterPro" id="IPR046555">
    <property type="entry name" value="DUF6709"/>
</dbReference>
<gene>
    <name evidence="2" type="ORF">SAMN04487759_11626</name>
</gene>
<dbReference type="AlphaFoldDB" id="A0A1H2TV24"/>
<feature type="transmembrane region" description="Helical" evidence="1">
    <location>
        <begin position="46"/>
        <end position="67"/>
    </location>
</feature>
<keyword evidence="1" id="KW-1133">Transmembrane helix</keyword>
<organism evidence="2 3">
    <name type="scientific">Kandleria vitulina</name>
    <dbReference type="NCBI Taxonomy" id="1630"/>
    <lineage>
        <taxon>Bacteria</taxon>
        <taxon>Bacillati</taxon>
        <taxon>Bacillota</taxon>
        <taxon>Erysipelotrichia</taxon>
        <taxon>Erysipelotrichales</taxon>
        <taxon>Coprobacillaceae</taxon>
        <taxon>Kandleria</taxon>
    </lineage>
</organism>
<feature type="transmembrane region" description="Helical" evidence="1">
    <location>
        <begin position="20"/>
        <end position="40"/>
    </location>
</feature>
<dbReference type="EMBL" id="FNNF01000016">
    <property type="protein sequence ID" value="SDW47620.1"/>
    <property type="molecule type" value="Genomic_DNA"/>
</dbReference>
<sequence length="222" mass="26227">MYPNIEKELSLIKSKSNIFVYLFTLLGLYIMVQSVIYIVGDNAYRIGELIISFLLGLTIFIIGVLMVRGYRNSKRLNPYTWNVLSEEERRAVDQELTHGERIGSCVLLDEYIVFQSSEGLTILRYKDIAWVFDYRRYRRRSLGFMRTIYFVDEVMIFDGGGYEHTALSLENGDVKHMMIRLLDRMSYLNLYPLIGYDDKLYSEVKKDVNVLRDAYWNNQKNR</sequence>
<keyword evidence="1" id="KW-0472">Membrane</keyword>
<reference evidence="2 3" key="1">
    <citation type="submission" date="2016-10" db="EMBL/GenBank/DDBJ databases">
        <authorList>
            <person name="de Groot N.N."/>
        </authorList>
    </citation>
    <scope>NUCLEOTIDE SEQUENCE [LARGE SCALE GENOMIC DNA]</scope>
    <source>
        <strain evidence="2 3">S3b</strain>
    </source>
</reference>
<dbReference type="Proteomes" id="UP000182429">
    <property type="component" value="Unassembled WGS sequence"/>
</dbReference>
<evidence type="ECO:0000256" key="1">
    <source>
        <dbReference type="SAM" id="Phobius"/>
    </source>
</evidence>
<keyword evidence="1" id="KW-0812">Transmembrane</keyword>
<dbReference type="STRING" id="1630.SAMN05216514_10756"/>
<protein>
    <submittedName>
        <fullName evidence="2">Uncharacterized protein</fullName>
    </submittedName>
</protein>